<dbReference type="Pfam" id="PF07372">
    <property type="entry name" value="DUF1491"/>
    <property type="match status" value="1"/>
</dbReference>
<proteinExistence type="predicted"/>
<accession>A0ABW0SDC1</accession>
<name>A0ABW0SDC1_9RHOB</name>
<dbReference type="EMBL" id="JBHSNA010000008">
    <property type="protein sequence ID" value="MFC5566871.1"/>
    <property type="molecule type" value="Genomic_DNA"/>
</dbReference>
<keyword evidence="2" id="KW-1185">Reference proteome</keyword>
<comment type="caution">
    <text evidence="1">The sequence shown here is derived from an EMBL/GenBank/DDBJ whole genome shotgun (WGS) entry which is preliminary data.</text>
</comment>
<evidence type="ECO:0000313" key="1">
    <source>
        <dbReference type="EMBL" id="MFC5566871.1"/>
    </source>
</evidence>
<organism evidence="1 2">
    <name type="scientific">Rubellimicrobium aerolatum</name>
    <dbReference type="NCBI Taxonomy" id="490979"/>
    <lineage>
        <taxon>Bacteria</taxon>
        <taxon>Pseudomonadati</taxon>
        <taxon>Pseudomonadota</taxon>
        <taxon>Alphaproteobacteria</taxon>
        <taxon>Rhodobacterales</taxon>
        <taxon>Roseobacteraceae</taxon>
        <taxon>Rubellimicrobium</taxon>
    </lineage>
</organism>
<protein>
    <submittedName>
        <fullName evidence="1">DUF1491 family protein</fullName>
    </submittedName>
</protein>
<dbReference type="RefSeq" id="WP_209841632.1">
    <property type="nucleotide sequence ID" value="NZ_JAGGJP010000011.1"/>
</dbReference>
<gene>
    <name evidence="1" type="ORF">ACFPOC_10665</name>
</gene>
<evidence type="ECO:0000313" key="2">
    <source>
        <dbReference type="Proteomes" id="UP001596056"/>
    </source>
</evidence>
<reference evidence="2" key="1">
    <citation type="journal article" date="2019" name="Int. J. Syst. Evol. Microbiol.">
        <title>The Global Catalogue of Microorganisms (GCM) 10K type strain sequencing project: providing services to taxonomists for standard genome sequencing and annotation.</title>
        <authorList>
            <consortium name="The Broad Institute Genomics Platform"/>
            <consortium name="The Broad Institute Genome Sequencing Center for Infectious Disease"/>
            <person name="Wu L."/>
            <person name="Ma J."/>
        </authorList>
    </citation>
    <scope>NUCLEOTIDE SEQUENCE [LARGE SCALE GENOMIC DNA]</scope>
    <source>
        <strain evidence="2">KACC 11588</strain>
    </source>
</reference>
<dbReference type="InterPro" id="IPR009964">
    <property type="entry name" value="DUF1491"/>
</dbReference>
<sequence>MTPEPRLRAGIWVAAYLARLRVEDIPAFVVRRGDDTAGAVLVKAATLDGRARAFQRSFDPMTGARAWMVLAEGEEAEVDAAIARARRFDPDLWVIEVEDRQGRHLLGDEGLD</sequence>
<dbReference type="Gene3D" id="3.40.1530.20">
    <property type="entry name" value="Protein of unknown function (DUF1491)"/>
    <property type="match status" value="1"/>
</dbReference>
<dbReference type="Proteomes" id="UP001596056">
    <property type="component" value="Unassembled WGS sequence"/>
</dbReference>